<feature type="region of interest" description="Disordered" evidence="1">
    <location>
        <begin position="1"/>
        <end position="33"/>
    </location>
</feature>
<proteinExistence type="predicted"/>
<dbReference type="Proteomes" id="UP000440965">
    <property type="component" value="Unassembled WGS sequence"/>
</dbReference>
<organism evidence="2 3">
    <name type="scientific">Pseudomonas monteilii</name>
    <dbReference type="NCBI Taxonomy" id="76759"/>
    <lineage>
        <taxon>Bacteria</taxon>
        <taxon>Pseudomonadati</taxon>
        <taxon>Pseudomonadota</taxon>
        <taxon>Gammaproteobacteria</taxon>
        <taxon>Pseudomonadales</taxon>
        <taxon>Pseudomonadaceae</taxon>
        <taxon>Pseudomonas</taxon>
    </lineage>
</organism>
<protein>
    <submittedName>
        <fullName evidence="2">Uncharacterized protein</fullName>
    </submittedName>
</protein>
<dbReference type="AlphaFoldDB" id="A0A7W2LFD9"/>
<evidence type="ECO:0000313" key="3">
    <source>
        <dbReference type="Proteomes" id="UP000440965"/>
    </source>
</evidence>
<dbReference type="EMBL" id="WEIK01000016">
    <property type="protein sequence ID" value="MVF51130.1"/>
    <property type="molecule type" value="Genomic_DNA"/>
</dbReference>
<evidence type="ECO:0000256" key="1">
    <source>
        <dbReference type="SAM" id="MobiDB-lite"/>
    </source>
</evidence>
<sequence length="33" mass="3602">MGALRVNHAVASPKSRMPARRRSVSYFSLKGGN</sequence>
<comment type="caution">
    <text evidence="2">The sequence shown here is derived from an EMBL/GenBank/DDBJ whole genome shotgun (WGS) entry which is preliminary data.</text>
</comment>
<evidence type="ECO:0000313" key="2">
    <source>
        <dbReference type="EMBL" id="MVF51130.1"/>
    </source>
</evidence>
<gene>
    <name evidence="2" type="ORF">F9Z43_17800</name>
</gene>
<reference evidence="2 3" key="1">
    <citation type="submission" date="2019-10" db="EMBL/GenBank/DDBJ databases">
        <title>XDR Pseudomonas monteilii producing IMP-16 from LCR.</title>
        <authorList>
            <person name="Ballaben A."/>
            <person name="Doi Y."/>
        </authorList>
    </citation>
    <scope>NUCLEOTIDE SEQUENCE [LARGE SCALE GENOMIC DNA]</scope>
    <source>
        <strain evidence="2 3">597/14</strain>
    </source>
</reference>
<name>A0A7W2LFD9_9PSED</name>
<accession>A0A7W2LFD9</accession>